<dbReference type="RefSeq" id="WP_116414688.1">
    <property type="nucleotide sequence ID" value="NZ_NBWZ01000001.1"/>
</dbReference>
<evidence type="ECO:0000313" key="1">
    <source>
        <dbReference type="EMBL" id="RFA09294.1"/>
    </source>
</evidence>
<dbReference type="AlphaFoldDB" id="A0A3E0VH77"/>
<dbReference type="Proteomes" id="UP000256486">
    <property type="component" value="Unassembled WGS sequence"/>
</dbReference>
<comment type="caution">
    <text evidence="1">The sequence shown here is derived from an EMBL/GenBank/DDBJ whole genome shotgun (WGS) entry which is preliminary data.</text>
</comment>
<protein>
    <submittedName>
        <fullName evidence="1">Uncharacterized protein</fullName>
    </submittedName>
</protein>
<reference evidence="1 2" key="1">
    <citation type="submission" date="2017-04" db="EMBL/GenBank/DDBJ databases">
        <title>Comparative genome analysis of Subtercola boreus.</title>
        <authorList>
            <person name="Cho Y.-J."/>
            <person name="Cho A."/>
            <person name="Kim O.-S."/>
            <person name="Lee J.-I."/>
        </authorList>
    </citation>
    <scope>NUCLEOTIDE SEQUENCE [LARGE SCALE GENOMIC DNA]</scope>
    <source>
        <strain evidence="1 2">K300</strain>
    </source>
</reference>
<name>A0A3E0VH77_9MICO</name>
<sequence length="536" mass="57145">MTAVIKHELRASAGAFGSYHPEGWHPKLSVTLLGPSAAACQVVWAVTRPDGAPWFEHRVPAPVLDDRQIATVDLELWHDALDLDEAGAVPFTLRLVSEPDVVPGVDELLHDGRMLVMKLPGEHCYAVATEWMLPRSLLGLDTVDEPDAPRLTGRVFVAGEPDVWRLEAHCFRDGVRLAGASSVESVHTFTANDGRVLGQEVGFAFDSIRGWNNLSESGWGGDWQLLDQNDGRYRVALVDGPSPVGEVSFEVVRGRIMAPVAVEPDAACGAVIVVERAGGVGGAPGGDPYGDPVTAAATTTLDEVYALRHELQASDGEATLDDKARLDDKTAAALQAFVDRAERLLVTWESELAAPPPYDFGQVLAAEAVGRERAGCEELAAAVSGVPGVHAVLLSGEPIGLAELRARTAALFPAAETRVAASQQAEVDALAPYRDLLSGDKLAVFDDHPADSFVYTTTDRRIIETPEELAAAEFWFFEGPLDIPGSARVEGVEITGSVQGWRVLGWQFDGSGAVLAEFESQGLGSSAPKTAFRPPV</sequence>
<proteinExistence type="predicted"/>
<gene>
    <name evidence="1" type="ORF">B7R54_08670</name>
</gene>
<organism evidence="1 2">
    <name type="scientific">Subtercola boreus</name>
    <dbReference type="NCBI Taxonomy" id="120213"/>
    <lineage>
        <taxon>Bacteria</taxon>
        <taxon>Bacillati</taxon>
        <taxon>Actinomycetota</taxon>
        <taxon>Actinomycetes</taxon>
        <taxon>Micrococcales</taxon>
        <taxon>Microbacteriaceae</taxon>
        <taxon>Subtercola</taxon>
    </lineage>
</organism>
<accession>A0A3E0VH77</accession>
<dbReference type="EMBL" id="NBWZ01000001">
    <property type="protein sequence ID" value="RFA09294.1"/>
    <property type="molecule type" value="Genomic_DNA"/>
</dbReference>
<keyword evidence="2" id="KW-1185">Reference proteome</keyword>
<evidence type="ECO:0000313" key="2">
    <source>
        <dbReference type="Proteomes" id="UP000256486"/>
    </source>
</evidence>
<dbReference type="OrthoDB" id="5101209at2"/>